<proteinExistence type="predicted"/>
<sequence length="266" mass="29606">MHGRILRHHAGPEAKMSVQVLDTLQGGLLDSGLLVAMGDGMHCRPPMTDFPPGTEWLLALNGPGAKPGQGWALSHCGEYWLRVDHGMASGKIFADATDSQRLPLAELKKRLRPPAFDLRIRGHLRAGETFRQRFGGRFEFRLEPRPHGWEIVIREHGQEDNLARLTPPWHFMPNPRDIEGWHFLADPQRCTTRDYGAEAGPENPRRFIFSPKVATVRAPTAADIADIERFGRGALRVEQVELTEPDAAGCPSIRALGFTVHLVGGR</sequence>
<dbReference type="KEGG" id="ttp:E6P07_08920"/>
<evidence type="ECO:0000313" key="1">
    <source>
        <dbReference type="EMBL" id="QGU33085.1"/>
    </source>
</evidence>
<protein>
    <submittedName>
        <fullName evidence="1">Uncharacterized protein</fullName>
    </submittedName>
</protein>
<name>A0A6I6E2C3_THETI</name>
<dbReference type="OrthoDB" id="5733485at2"/>
<evidence type="ECO:0000313" key="2">
    <source>
        <dbReference type="Proteomes" id="UP000426424"/>
    </source>
</evidence>
<dbReference type="Proteomes" id="UP000426424">
    <property type="component" value="Chromosome"/>
</dbReference>
<accession>A0A6I6E2C3</accession>
<keyword evidence="2" id="KW-1185">Reference proteome</keyword>
<organism evidence="1 2">
    <name type="scientific">Thermochromatium tepidum ATCC 43061</name>
    <dbReference type="NCBI Taxonomy" id="316276"/>
    <lineage>
        <taxon>Bacteria</taxon>
        <taxon>Pseudomonadati</taxon>
        <taxon>Pseudomonadota</taxon>
        <taxon>Gammaproteobacteria</taxon>
        <taxon>Chromatiales</taxon>
        <taxon>Chromatiaceae</taxon>
        <taxon>Thermochromatium</taxon>
    </lineage>
</organism>
<dbReference type="AlphaFoldDB" id="A0A6I6E2C3"/>
<dbReference type="EMBL" id="CP039268">
    <property type="protein sequence ID" value="QGU33085.1"/>
    <property type="molecule type" value="Genomic_DNA"/>
</dbReference>
<gene>
    <name evidence="1" type="ORF">E6P07_08920</name>
</gene>
<reference evidence="1 2" key="1">
    <citation type="submission" date="2019-12" db="EMBL/GenBank/DDBJ databases">
        <title>The complete genome of the thermophilic, anoxygenic phototrophic gammaproteobacterium Thermochromatium tepidum.</title>
        <authorList>
            <person name="Sattley W.M."/>
            <person name="Swingley W.D."/>
            <person name="Burchell B.M."/>
            <person name="Gurbani S.A."/>
            <person name="Kujawa C.M."/>
            <person name="Nuccio D.A."/>
            <person name="Schladweiler J."/>
            <person name="Shaffer K.N."/>
            <person name="Stokes L.M."/>
            <person name="Touchman J.W."/>
            <person name="Blankenship R.E."/>
            <person name="Madigan M.T."/>
        </authorList>
    </citation>
    <scope>NUCLEOTIDE SEQUENCE [LARGE SCALE GENOMIC DNA]</scope>
    <source>
        <strain evidence="1 2">ATCC 43061</strain>
    </source>
</reference>
<dbReference type="RefSeq" id="WP_153975279.1">
    <property type="nucleotide sequence ID" value="NZ_CP039268.1"/>
</dbReference>